<evidence type="ECO:0000313" key="2">
    <source>
        <dbReference type="EMBL" id="RZF43600.1"/>
    </source>
</evidence>
<name>A0A482XDJ0_LAOST</name>
<dbReference type="AlphaFoldDB" id="A0A482XDJ0"/>
<evidence type="ECO:0000313" key="3">
    <source>
        <dbReference type="Proteomes" id="UP000291343"/>
    </source>
</evidence>
<dbReference type="EMBL" id="QKKF02012624">
    <property type="protein sequence ID" value="RZF43600.1"/>
    <property type="molecule type" value="Genomic_DNA"/>
</dbReference>
<reference evidence="2 3" key="1">
    <citation type="journal article" date="2017" name="Gigascience">
        <title>Genome sequence of the small brown planthopper, Laodelphax striatellus.</title>
        <authorList>
            <person name="Zhu J."/>
            <person name="Jiang F."/>
            <person name="Wang X."/>
            <person name="Yang P."/>
            <person name="Bao Y."/>
            <person name="Zhao W."/>
            <person name="Wang W."/>
            <person name="Lu H."/>
            <person name="Wang Q."/>
            <person name="Cui N."/>
            <person name="Li J."/>
            <person name="Chen X."/>
            <person name="Luo L."/>
            <person name="Yu J."/>
            <person name="Kang L."/>
            <person name="Cui F."/>
        </authorList>
    </citation>
    <scope>NUCLEOTIDE SEQUENCE [LARGE SCALE GENOMIC DNA]</scope>
    <source>
        <strain evidence="2">Lst14</strain>
    </source>
</reference>
<comment type="caution">
    <text evidence="2">The sequence shown here is derived from an EMBL/GenBank/DDBJ whole genome shotgun (WGS) entry which is preliminary data.</text>
</comment>
<organism evidence="2 3">
    <name type="scientific">Laodelphax striatellus</name>
    <name type="common">Small brown planthopper</name>
    <name type="synonym">Delphax striatella</name>
    <dbReference type="NCBI Taxonomy" id="195883"/>
    <lineage>
        <taxon>Eukaryota</taxon>
        <taxon>Metazoa</taxon>
        <taxon>Ecdysozoa</taxon>
        <taxon>Arthropoda</taxon>
        <taxon>Hexapoda</taxon>
        <taxon>Insecta</taxon>
        <taxon>Pterygota</taxon>
        <taxon>Neoptera</taxon>
        <taxon>Paraneoptera</taxon>
        <taxon>Hemiptera</taxon>
        <taxon>Auchenorrhyncha</taxon>
        <taxon>Fulgoroidea</taxon>
        <taxon>Delphacidae</taxon>
        <taxon>Criomorphinae</taxon>
        <taxon>Laodelphax</taxon>
    </lineage>
</organism>
<feature type="compositionally biased region" description="Basic and acidic residues" evidence="1">
    <location>
        <begin position="66"/>
        <end position="95"/>
    </location>
</feature>
<dbReference type="InParanoid" id="A0A482XDJ0"/>
<sequence>MKRLGYFNTSVDLELVGETFIHHLERKRQEVVKPRSTKRLTVYHPAGRSITASDILQYREKKEIQKDEKKREKEIEKERRKQEKEKKKPEKNHQRDLKKKSKAEETMTEEKVLNILNNIGLRGENITEEDYSVYADYFTERCLSSDESDGEDELTEQDSLLKNIPKLDDLSVSNLDNLIDIDDVIIEIEASDNHQEIIVDENDGGQDLLTVDNCNDIFDKFDRENDLILVNNFLDSGCGCKENCCKFFSANEFLEMRYECADIDHYTEHTNTLDQTESGPDQFPEEVIPEGMTQTRKEYLYKHIREYCKEQFKDVLCPQPEPAPQNDLTTPDDPQPVPGPSAKRRKRSV</sequence>
<feature type="region of interest" description="Disordered" evidence="1">
    <location>
        <begin position="318"/>
        <end position="349"/>
    </location>
</feature>
<protein>
    <submittedName>
        <fullName evidence="2">Uncharacterized protein</fullName>
    </submittedName>
</protein>
<dbReference type="Proteomes" id="UP000291343">
    <property type="component" value="Unassembled WGS sequence"/>
</dbReference>
<feature type="region of interest" description="Disordered" evidence="1">
    <location>
        <begin position="66"/>
        <end position="105"/>
    </location>
</feature>
<gene>
    <name evidence="2" type="ORF">LSTR_LSTR008113</name>
</gene>
<keyword evidence="3" id="KW-1185">Reference proteome</keyword>
<dbReference type="OrthoDB" id="7488569at2759"/>
<evidence type="ECO:0000256" key="1">
    <source>
        <dbReference type="SAM" id="MobiDB-lite"/>
    </source>
</evidence>
<accession>A0A482XDJ0</accession>
<feature type="region of interest" description="Disordered" evidence="1">
    <location>
        <begin position="271"/>
        <end position="291"/>
    </location>
</feature>
<proteinExistence type="predicted"/>